<keyword evidence="2" id="KW-1133">Transmembrane helix</keyword>
<name>A0A9K3LTH3_9STRA</name>
<feature type="compositionally biased region" description="Low complexity" evidence="1">
    <location>
        <begin position="12"/>
        <end position="27"/>
    </location>
</feature>
<gene>
    <name evidence="3" type="ORF">IV203_030291</name>
</gene>
<organism evidence="3 4">
    <name type="scientific">Nitzschia inconspicua</name>
    <dbReference type="NCBI Taxonomy" id="303405"/>
    <lineage>
        <taxon>Eukaryota</taxon>
        <taxon>Sar</taxon>
        <taxon>Stramenopiles</taxon>
        <taxon>Ochrophyta</taxon>
        <taxon>Bacillariophyta</taxon>
        <taxon>Bacillariophyceae</taxon>
        <taxon>Bacillariophycidae</taxon>
        <taxon>Bacillariales</taxon>
        <taxon>Bacillariaceae</taxon>
        <taxon>Nitzschia</taxon>
    </lineage>
</organism>
<dbReference type="AlphaFoldDB" id="A0A9K3LTH3"/>
<evidence type="ECO:0000313" key="3">
    <source>
        <dbReference type="EMBL" id="KAG7367620.1"/>
    </source>
</evidence>
<keyword evidence="4" id="KW-1185">Reference proteome</keyword>
<reference evidence="3" key="1">
    <citation type="journal article" date="2021" name="Sci. Rep.">
        <title>Diploid genomic architecture of Nitzschia inconspicua, an elite biomass production diatom.</title>
        <authorList>
            <person name="Oliver A."/>
            <person name="Podell S."/>
            <person name="Pinowska A."/>
            <person name="Traller J.C."/>
            <person name="Smith S.R."/>
            <person name="McClure R."/>
            <person name="Beliaev A."/>
            <person name="Bohutskyi P."/>
            <person name="Hill E.A."/>
            <person name="Rabines A."/>
            <person name="Zheng H."/>
            <person name="Allen L.Z."/>
            <person name="Kuo A."/>
            <person name="Grigoriev I.V."/>
            <person name="Allen A.E."/>
            <person name="Hazlebeck D."/>
            <person name="Allen E.E."/>
        </authorList>
    </citation>
    <scope>NUCLEOTIDE SEQUENCE</scope>
    <source>
        <strain evidence="3">Hildebrandi</strain>
    </source>
</reference>
<evidence type="ECO:0000256" key="2">
    <source>
        <dbReference type="SAM" id="Phobius"/>
    </source>
</evidence>
<dbReference type="Proteomes" id="UP000693970">
    <property type="component" value="Unassembled WGS sequence"/>
</dbReference>
<feature type="region of interest" description="Disordered" evidence="1">
    <location>
        <begin position="1"/>
        <end position="28"/>
    </location>
</feature>
<keyword evidence="2" id="KW-0812">Transmembrane</keyword>
<keyword evidence="2" id="KW-0472">Membrane</keyword>
<reference evidence="3" key="2">
    <citation type="submission" date="2021-04" db="EMBL/GenBank/DDBJ databases">
        <authorList>
            <person name="Podell S."/>
        </authorList>
    </citation>
    <scope>NUCLEOTIDE SEQUENCE</scope>
    <source>
        <strain evidence="3">Hildebrandi</strain>
    </source>
</reference>
<sequence>MMMSDHYDQPQSNNNNSSNNTDSSSSSLLIPEGRLPSYLATAFGVLYENDGLAVFGKGLGWLTLLASFVRFYEKKNNNKNNIKNKNNSSSKDHHWF</sequence>
<proteinExistence type="predicted"/>
<feature type="transmembrane region" description="Helical" evidence="2">
    <location>
        <begin position="52"/>
        <end position="72"/>
    </location>
</feature>
<feature type="compositionally biased region" description="Low complexity" evidence="1">
    <location>
        <begin position="78"/>
        <end position="89"/>
    </location>
</feature>
<protein>
    <submittedName>
        <fullName evidence="3">Uncharacterized protein</fullName>
    </submittedName>
</protein>
<evidence type="ECO:0000256" key="1">
    <source>
        <dbReference type="SAM" id="MobiDB-lite"/>
    </source>
</evidence>
<dbReference type="EMBL" id="JAGRRH010000007">
    <property type="protein sequence ID" value="KAG7367620.1"/>
    <property type="molecule type" value="Genomic_DNA"/>
</dbReference>
<feature type="region of interest" description="Disordered" evidence="1">
    <location>
        <begin position="77"/>
        <end position="96"/>
    </location>
</feature>
<evidence type="ECO:0000313" key="4">
    <source>
        <dbReference type="Proteomes" id="UP000693970"/>
    </source>
</evidence>
<accession>A0A9K3LTH3</accession>
<comment type="caution">
    <text evidence="3">The sequence shown here is derived from an EMBL/GenBank/DDBJ whole genome shotgun (WGS) entry which is preliminary data.</text>
</comment>